<dbReference type="Proteomes" id="UP000051269">
    <property type="component" value="Unassembled WGS sequence"/>
</dbReference>
<proteinExistence type="predicted"/>
<feature type="domain" description="PhoD-like phosphatase metallophosphatase" evidence="2">
    <location>
        <begin position="138"/>
        <end position="377"/>
    </location>
</feature>
<protein>
    <submittedName>
        <fullName evidence="4">Alkaline phosphatase</fullName>
    </submittedName>
</protein>
<dbReference type="Pfam" id="PF09423">
    <property type="entry name" value="PhoD"/>
    <property type="match status" value="1"/>
</dbReference>
<dbReference type="PANTHER" id="PTHR43606:SF1">
    <property type="entry name" value="PHOD-LIKE PHOSPHATASE METALLOPHOSPHATASE DOMAIN-CONTAINING PROTEIN"/>
    <property type="match status" value="1"/>
</dbReference>
<feature type="compositionally biased region" description="Basic and acidic residues" evidence="1">
    <location>
        <begin position="315"/>
        <end position="327"/>
    </location>
</feature>
<dbReference type="Gene3D" id="2.60.40.380">
    <property type="entry name" value="Purple acid phosphatase-like, N-terminal"/>
    <property type="match status" value="1"/>
</dbReference>
<dbReference type="InterPro" id="IPR052900">
    <property type="entry name" value="Phospholipid_Metab_Enz"/>
</dbReference>
<reference evidence="4 5" key="1">
    <citation type="submission" date="2015-10" db="EMBL/GenBank/DDBJ databases">
        <title>Metagenome-Assembled Genomes uncover a global brackish microbiome.</title>
        <authorList>
            <person name="Hugerth L.W."/>
            <person name="Larsson J."/>
            <person name="Alneberg J."/>
            <person name="Lindh M.V."/>
            <person name="Legrand C."/>
            <person name="Pinhassi J."/>
            <person name="Andersson A.F."/>
        </authorList>
    </citation>
    <scope>NUCLEOTIDE SEQUENCE [LARGE SCALE GENOMIC DNA]</scope>
    <source>
        <strain evidence="4">BACL18 MAG-120507-bin52</strain>
    </source>
</reference>
<feature type="domain" description="Phospholipase D N-terminal" evidence="3">
    <location>
        <begin position="2"/>
        <end position="97"/>
    </location>
</feature>
<evidence type="ECO:0000313" key="4">
    <source>
        <dbReference type="EMBL" id="KRO62882.1"/>
    </source>
</evidence>
<evidence type="ECO:0000256" key="1">
    <source>
        <dbReference type="SAM" id="MobiDB-lite"/>
    </source>
</evidence>
<name>A0A0R2RP13_9BACT</name>
<gene>
    <name evidence="4" type="ORF">ABR82_00675</name>
</gene>
<evidence type="ECO:0000313" key="5">
    <source>
        <dbReference type="Proteomes" id="UP000051269"/>
    </source>
</evidence>
<organism evidence="4 5">
    <name type="scientific">Verrucomicrobia subdivision 6 bacterium BACL9 MAG-120507-bin52</name>
    <dbReference type="NCBI Taxonomy" id="1655590"/>
    <lineage>
        <taxon>Bacteria</taxon>
        <taxon>Pseudomonadati</taxon>
        <taxon>Verrucomicrobiota</taxon>
        <taxon>Verrucomicrobiia</taxon>
        <taxon>Verrucomicrobiales</taxon>
        <taxon>Verrucomicrobia subdivision 6</taxon>
    </lineage>
</organism>
<feature type="region of interest" description="Disordered" evidence="1">
    <location>
        <begin position="307"/>
        <end position="327"/>
    </location>
</feature>
<dbReference type="AlphaFoldDB" id="A0A0R2RP13"/>
<evidence type="ECO:0000259" key="3">
    <source>
        <dbReference type="Pfam" id="PF16655"/>
    </source>
</evidence>
<dbReference type="Pfam" id="PF16655">
    <property type="entry name" value="PhoD_N"/>
    <property type="match status" value="1"/>
</dbReference>
<dbReference type="PANTHER" id="PTHR43606">
    <property type="entry name" value="PHOSPHATASE, PUTATIVE (AFU_ORTHOLOGUE AFUA_6G08710)-RELATED"/>
    <property type="match status" value="1"/>
</dbReference>
<dbReference type="InterPro" id="IPR032093">
    <property type="entry name" value="PhoD_N"/>
</dbReference>
<dbReference type="InterPro" id="IPR038607">
    <property type="entry name" value="PhoD-like_sf"/>
</dbReference>
<comment type="caution">
    <text evidence="4">The sequence shown here is derived from an EMBL/GenBank/DDBJ whole genome shotgun (WGS) entry which is preliminary data.</text>
</comment>
<sequence>MAGEVTSSRALLQSRLTSISGPDLDPHGDLPGASGQACFEWSEFEDFRKSHKTPSLEATSESDFIVRSEITGLPAGKSIYYRLVFADGRPGPTRSFKTRNPKGDSVSFCMGSCLNYLPFMTGKPNGEGPVTASAEDKHLGYPSFVAMQKLHPDFFIGAGDIVYYDFPKEAPAQTVAQLRKKWHEQFRFPRLVEFLGSTASYWLKDDHDFRFDDADHSGEKLPLATTGMSVFREQMPIHPAGDSVTPNYRTHRLTQDLQLWFLEGRDYRTDNQAPDGPKKSLWGADQRQWLEKTLKGSDAKWKILVSPTPMVGPDRASKSDNHTNPKGFRTEADSFFTWLKKEKLTDTLILCGDRHWQYHSIHPSGVEEFSVGALHDENSTRGIPPGDPTSTDPQGLIQQPYLSPQPTGGFLYVRSRPNAKGQPSLDLSFYDDGGKLLHQVIKETP</sequence>
<dbReference type="SUPFAM" id="SSF56300">
    <property type="entry name" value="Metallo-dependent phosphatases"/>
    <property type="match status" value="1"/>
</dbReference>
<dbReference type="InterPro" id="IPR018946">
    <property type="entry name" value="PhoD-like_MPP"/>
</dbReference>
<evidence type="ECO:0000259" key="2">
    <source>
        <dbReference type="Pfam" id="PF09423"/>
    </source>
</evidence>
<dbReference type="InterPro" id="IPR029052">
    <property type="entry name" value="Metallo-depent_PP-like"/>
</dbReference>
<dbReference type="EMBL" id="LIBO01000025">
    <property type="protein sequence ID" value="KRO62882.1"/>
    <property type="molecule type" value="Genomic_DNA"/>
</dbReference>
<feature type="region of interest" description="Disordered" evidence="1">
    <location>
        <begin position="376"/>
        <end position="395"/>
    </location>
</feature>
<dbReference type="Gene3D" id="3.60.21.70">
    <property type="entry name" value="PhoD-like phosphatase"/>
    <property type="match status" value="1"/>
</dbReference>
<accession>A0A0R2RP13</accession>